<evidence type="ECO:0000256" key="2">
    <source>
        <dbReference type="ARBA" id="ARBA00022692"/>
    </source>
</evidence>
<dbReference type="PANTHER" id="PTHR11132">
    <property type="entry name" value="SOLUTE CARRIER FAMILY 35"/>
    <property type="match status" value="1"/>
</dbReference>
<name>A0A267GZ70_9PLAT</name>
<dbReference type="Proteomes" id="UP000215902">
    <property type="component" value="Unassembled WGS sequence"/>
</dbReference>
<accession>A0A267GZ70</accession>
<evidence type="ECO:0000256" key="1">
    <source>
        <dbReference type="ARBA" id="ARBA00004141"/>
    </source>
</evidence>
<dbReference type="AlphaFoldDB" id="A0A267GZ70"/>
<comment type="subcellular location">
    <subcellularLocation>
        <location evidence="1">Membrane</location>
        <topology evidence="1">Multi-pass membrane protein</topology>
    </subcellularLocation>
</comment>
<keyword evidence="8" id="KW-1185">Reference proteome</keyword>
<feature type="transmembrane region" description="Helical" evidence="5">
    <location>
        <begin position="270"/>
        <end position="289"/>
    </location>
</feature>
<feature type="domain" description="Sugar phosphate transporter" evidence="6">
    <location>
        <begin position="18"/>
        <end position="287"/>
    </location>
</feature>
<evidence type="ECO:0000259" key="6">
    <source>
        <dbReference type="Pfam" id="PF03151"/>
    </source>
</evidence>
<keyword evidence="2 5" id="KW-0812">Transmembrane</keyword>
<reference evidence="7 8" key="1">
    <citation type="submission" date="2017-06" db="EMBL/GenBank/DDBJ databases">
        <title>A platform for efficient transgenesis in Macrostomum lignano, a flatworm model organism for stem cell research.</title>
        <authorList>
            <person name="Berezikov E."/>
        </authorList>
    </citation>
    <scope>NUCLEOTIDE SEQUENCE [LARGE SCALE GENOMIC DNA]</scope>
    <source>
        <strain evidence="7">DV1</strain>
        <tissue evidence="7">Whole organism</tissue>
    </source>
</reference>
<comment type="caution">
    <text evidence="7">The sequence shown here is derived from an EMBL/GenBank/DDBJ whole genome shotgun (WGS) entry which is preliminary data.</text>
</comment>
<dbReference type="STRING" id="282301.A0A267GZ70"/>
<dbReference type="EMBL" id="NIVC01000090">
    <property type="protein sequence ID" value="PAA91328.1"/>
    <property type="molecule type" value="Genomic_DNA"/>
</dbReference>
<gene>
    <name evidence="7" type="ORF">BOX15_Mlig012542g3</name>
</gene>
<evidence type="ECO:0000256" key="4">
    <source>
        <dbReference type="ARBA" id="ARBA00023136"/>
    </source>
</evidence>
<evidence type="ECO:0000313" key="7">
    <source>
        <dbReference type="EMBL" id="PAA91328.1"/>
    </source>
</evidence>
<keyword evidence="3 5" id="KW-1133">Transmembrane helix</keyword>
<evidence type="ECO:0000256" key="3">
    <source>
        <dbReference type="ARBA" id="ARBA00022989"/>
    </source>
</evidence>
<proteinExistence type="predicted"/>
<dbReference type="InterPro" id="IPR050186">
    <property type="entry name" value="TPT_transporter"/>
</dbReference>
<feature type="transmembrane region" description="Helical" evidence="5">
    <location>
        <begin position="72"/>
        <end position="92"/>
    </location>
</feature>
<evidence type="ECO:0000256" key="5">
    <source>
        <dbReference type="SAM" id="Phobius"/>
    </source>
</evidence>
<dbReference type="GO" id="GO:0016020">
    <property type="term" value="C:membrane"/>
    <property type="evidence" value="ECO:0007669"/>
    <property type="project" value="UniProtKB-SubCell"/>
</dbReference>
<sequence length="317" mass="34501">MAHRSDFFIGTILCLNILVSVAIVGVNKYVYTHYGFPNLTLTMIHFVVTFLGLLICRLFGIFRPKNLPVLRMLPLSLTFCGFVALTNLSLQFNTVGTYQVLKTLTTPCIMTINAVAYGKPSSWRLRLTFVPVVVGVALNSHYDLKFSPIGMAFAAAGVLVTSLYQIWVGTFQSNLQCDSAQLLFYQAPLSALLLLPPIAYFEPPSSVSLTLSSQAVGMVGLSAGIAFLVNLSIYWIIGNTSALTYNMAGHLKFCSALTLGYLIFNDPISLEQVMAILLVCLGVFAYSWVKLREDIVAKAATQLPTTALGQQSVKSAA</sequence>
<feature type="transmembrane region" description="Helical" evidence="5">
    <location>
        <begin position="182"/>
        <end position="201"/>
    </location>
</feature>
<feature type="transmembrane region" description="Helical" evidence="5">
    <location>
        <begin position="148"/>
        <end position="170"/>
    </location>
</feature>
<dbReference type="InterPro" id="IPR037185">
    <property type="entry name" value="EmrE-like"/>
</dbReference>
<dbReference type="SUPFAM" id="SSF103481">
    <property type="entry name" value="Multidrug resistance efflux transporter EmrE"/>
    <property type="match status" value="1"/>
</dbReference>
<keyword evidence="4 5" id="KW-0472">Membrane</keyword>
<feature type="transmembrane region" description="Helical" evidence="5">
    <location>
        <begin position="213"/>
        <end position="236"/>
    </location>
</feature>
<evidence type="ECO:0000313" key="8">
    <source>
        <dbReference type="Proteomes" id="UP000215902"/>
    </source>
</evidence>
<dbReference type="Pfam" id="PF03151">
    <property type="entry name" value="TPT"/>
    <property type="match status" value="1"/>
</dbReference>
<protein>
    <recommendedName>
        <fullName evidence="6">Sugar phosphate transporter domain-containing protein</fullName>
    </recommendedName>
</protein>
<organism evidence="7 8">
    <name type="scientific">Macrostomum lignano</name>
    <dbReference type="NCBI Taxonomy" id="282301"/>
    <lineage>
        <taxon>Eukaryota</taxon>
        <taxon>Metazoa</taxon>
        <taxon>Spiralia</taxon>
        <taxon>Lophotrochozoa</taxon>
        <taxon>Platyhelminthes</taxon>
        <taxon>Rhabditophora</taxon>
        <taxon>Macrostomorpha</taxon>
        <taxon>Macrostomida</taxon>
        <taxon>Macrostomidae</taxon>
        <taxon>Macrostomum</taxon>
    </lineage>
</organism>
<feature type="transmembrane region" description="Helical" evidence="5">
    <location>
        <begin position="7"/>
        <end position="27"/>
    </location>
</feature>
<dbReference type="OrthoDB" id="5547497at2759"/>
<dbReference type="InterPro" id="IPR004853">
    <property type="entry name" value="Sugar_P_trans_dom"/>
</dbReference>
<feature type="transmembrane region" description="Helical" evidence="5">
    <location>
        <begin position="39"/>
        <end position="60"/>
    </location>
</feature>
<feature type="transmembrane region" description="Helical" evidence="5">
    <location>
        <begin position="243"/>
        <end position="264"/>
    </location>
</feature>